<dbReference type="eggNOG" id="COG1080">
    <property type="taxonomic scope" value="Bacteria"/>
</dbReference>
<reference evidence="2 3" key="1">
    <citation type="submission" date="2011-09" db="EMBL/GenBank/DDBJ databases">
        <title>The draft genome of Paenibacillus lactis 154.</title>
        <authorList>
            <consortium name="US DOE Joint Genome Institute (JGI-PGF)"/>
            <person name="Lucas S."/>
            <person name="Han J."/>
            <person name="Lapidus A."/>
            <person name="Cheng J.-F."/>
            <person name="Goodwin L."/>
            <person name="Pitluck S."/>
            <person name="Peters L."/>
            <person name="Land M.L."/>
            <person name="Hauser L."/>
            <person name="Siebers A."/>
            <person name="Thelen M."/>
            <person name="Hugenholtz P."/>
            <person name="Allgaier M."/>
            <person name="Woyke T.J."/>
        </authorList>
    </citation>
    <scope>NUCLEOTIDE SEQUENCE [LARGE SCALE GENOMIC DNA]</scope>
    <source>
        <strain evidence="2 3">154</strain>
    </source>
</reference>
<evidence type="ECO:0000313" key="2">
    <source>
        <dbReference type="EMBL" id="EHB59576.1"/>
    </source>
</evidence>
<accession>G4HKN6</accession>
<dbReference type="GO" id="GO:0050242">
    <property type="term" value="F:pyruvate, phosphate dikinase activity"/>
    <property type="evidence" value="ECO:0007669"/>
    <property type="project" value="InterPro"/>
</dbReference>
<evidence type="ECO:0000313" key="3">
    <source>
        <dbReference type="Proteomes" id="UP000003891"/>
    </source>
</evidence>
<dbReference type="PATRIC" id="fig|743719.3.peg.4620"/>
<evidence type="ECO:0000256" key="1">
    <source>
        <dbReference type="SAM" id="MobiDB-lite"/>
    </source>
</evidence>
<gene>
    <name evidence="2" type="ORF">PaelaDRAFT_4547</name>
</gene>
<dbReference type="EMBL" id="AGIP01000012">
    <property type="protein sequence ID" value="EHB59576.1"/>
    <property type="molecule type" value="Genomic_DNA"/>
</dbReference>
<feature type="region of interest" description="Disordered" evidence="1">
    <location>
        <begin position="363"/>
        <end position="384"/>
    </location>
</feature>
<dbReference type="SUPFAM" id="SSF51621">
    <property type="entry name" value="Phosphoenolpyruvate/pyruvate domain"/>
    <property type="match status" value="1"/>
</dbReference>
<dbReference type="InterPro" id="IPR010121">
    <property type="entry name" value="Pyruvate_phosphate_dikinase"/>
</dbReference>
<dbReference type="PANTHER" id="PTHR22931:SF9">
    <property type="entry name" value="PYRUVATE, PHOSPHATE DIKINASE 1, CHLOROPLASTIC"/>
    <property type="match status" value="1"/>
</dbReference>
<dbReference type="Gene3D" id="3.20.20.60">
    <property type="entry name" value="Phosphoenolpyruvate-binding domains"/>
    <property type="match status" value="2"/>
</dbReference>
<dbReference type="AlphaFoldDB" id="G4HKN6"/>
<proteinExistence type="predicted"/>
<sequence>MTERQWGTGSEWGERLNGEAVNAVDFAAGDSSPETDLLKHFAMAGGITHEEVLLLLAAPEDIDEALRVSGIRHSGTISPSLHRLLGWSDRNRRLKVMSRTAVPERIERDIRQGAQGIGLIRGEEALQHGLLQEVYTAWLKSRGEKSSMLRRRLIMLWTAYWVSVFQAAKGSRCAVSLLEDPALSHAMEEREAQDAQLESMFRALEQCGEQGIECQLELLAVQPEHADEFMDIHHFIEEVAEQTLMDQKRFVRIRYGALLDERTNPAAAAEIARMADVIVLDMEGTESGGDPGVTEDAARGFADIIERIRRIKPQLTLRMNGAGTGDLKMVYRHGIHEVSCSSADLAAVRILGARLELRRRCSSSQTAQTAQTTQTTQATQASQG</sequence>
<dbReference type="InterPro" id="IPR040442">
    <property type="entry name" value="Pyrv_kinase-like_dom_sf"/>
</dbReference>
<protein>
    <submittedName>
        <fullName evidence="2">PEP-utilizing protein</fullName>
    </submittedName>
</protein>
<dbReference type="InterPro" id="IPR015813">
    <property type="entry name" value="Pyrv/PenolPyrv_kinase-like_dom"/>
</dbReference>
<dbReference type="STRING" id="743719.PaelaDRAFT_4547"/>
<dbReference type="RefSeq" id="WP_007131708.1">
    <property type="nucleotide sequence ID" value="NZ_AGIP01000012.1"/>
</dbReference>
<name>G4HKN6_9BACL</name>
<dbReference type="Proteomes" id="UP000003891">
    <property type="component" value="Unassembled WGS sequence"/>
</dbReference>
<dbReference type="PANTHER" id="PTHR22931">
    <property type="entry name" value="PHOSPHOENOLPYRUVATE DIKINASE-RELATED"/>
    <property type="match status" value="1"/>
</dbReference>
<organism evidence="2 3">
    <name type="scientific">Paenibacillus lactis 154</name>
    <dbReference type="NCBI Taxonomy" id="743719"/>
    <lineage>
        <taxon>Bacteria</taxon>
        <taxon>Bacillati</taxon>
        <taxon>Bacillota</taxon>
        <taxon>Bacilli</taxon>
        <taxon>Bacillales</taxon>
        <taxon>Paenibacillaceae</taxon>
        <taxon>Paenibacillus</taxon>
    </lineage>
</organism>